<evidence type="ECO:0000313" key="2">
    <source>
        <dbReference type="Proteomes" id="UP000790377"/>
    </source>
</evidence>
<accession>A0ACB8APG6</accession>
<protein>
    <submittedName>
        <fullName evidence="1">Alpha/beta-hydrolase</fullName>
    </submittedName>
</protein>
<reference evidence="1" key="1">
    <citation type="journal article" date="2021" name="New Phytol.">
        <title>Evolutionary innovations through gain and loss of genes in the ectomycorrhizal Boletales.</title>
        <authorList>
            <person name="Wu G."/>
            <person name="Miyauchi S."/>
            <person name="Morin E."/>
            <person name="Kuo A."/>
            <person name="Drula E."/>
            <person name="Varga T."/>
            <person name="Kohler A."/>
            <person name="Feng B."/>
            <person name="Cao Y."/>
            <person name="Lipzen A."/>
            <person name="Daum C."/>
            <person name="Hundley H."/>
            <person name="Pangilinan J."/>
            <person name="Johnson J."/>
            <person name="Barry K."/>
            <person name="LaButti K."/>
            <person name="Ng V."/>
            <person name="Ahrendt S."/>
            <person name="Min B."/>
            <person name="Choi I.G."/>
            <person name="Park H."/>
            <person name="Plett J.M."/>
            <person name="Magnuson J."/>
            <person name="Spatafora J.W."/>
            <person name="Nagy L.G."/>
            <person name="Henrissat B."/>
            <person name="Grigoriev I.V."/>
            <person name="Yang Z.L."/>
            <person name="Xu J."/>
            <person name="Martin F.M."/>
        </authorList>
    </citation>
    <scope>NUCLEOTIDE SEQUENCE</scope>
    <source>
        <strain evidence="1">ATCC 28755</strain>
    </source>
</reference>
<dbReference type="Proteomes" id="UP000790377">
    <property type="component" value="Unassembled WGS sequence"/>
</dbReference>
<evidence type="ECO:0000313" key="1">
    <source>
        <dbReference type="EMBL" id="KAH7914462.1"/>
    </source>
</evidence>
<proteinExistence type="predicted"/>
<sequence length="194" mass="21867">MHVVIEALAQHLPHILWLLPQSPRIPVTLNQGERRPSWFDIAHLPPWDDEHDEVGTTESVALVENLILAQVHSGIDPRKIILVGFSQGAALSLMVALTTLHELGGVASLSGWIPHAVREQMLYTEQNIPVFWGHGDADSEIPLEFGREAIQFLQRKLRMPSRNVCFNVYDGLDHGINDDELQDLLIWLRSILVD</sequence>
<name>A0ACB8APG6_9AGAM</name>
<comment type="caution">
    <text evidence="1">The sequence shown here is derived from an EMBL/GenBank/DDBJ whole genome shotgun (WGS) entry which is preliminary data.</text>
</comment>
<keyword evidence="2" id="KW-1185">Reference proteome</keyword>
<dbReference type="EMBL" id="MU267613">
    <property type="protein sequence ID" value="KAH7914462.1"/>
    <property type="molecule type" value="Genomic_DNA"/>
</dbReference>
<organism evidence="1 2">
    <name type="scientific">Hygrophoropsis aurantiaca</name>
    <dbReference type="NCBI Taxonomy" id="72124"/>
    <lineage>
        <taxon>Eukaryota</taxon>
        <taxon>Fungi</taxon>
        <taxon>Dikarya</taxon>
        <taxon>Basidiomycota</taxon>
        <taxon>Agaricomycotina</taxon>
        <taxon>Agaricomycetes</taxon>
        <taxon>Agaricomycetidae</taxon>
        <taxon>Boletales</taxon>
        <taxon>Coniophorineae</taxon>
        <taxon>Hygrophoropsidaceae</taxon>
        <taxon>Hygrophoropsis</taxon>
    </lineage>
</organism>
<feature type="non-terminal residue" evidence="1">
    <location>
        <position position="194"/>
    </location>
</feature>
<gene>
    <name evidence="1" type="ORF">BJ138DRAFT_1143799</name>
</gene>